<dbReference type="RefSeq" id="WP_062040847.1">
    <property type="nucleotide sequence ID" value="NZ_DF968182.1"/>
</dbReference>
<protein>
    <recommendedName>
        <fullName evidence="3">Peptidyl-prolyl cis-trans isomerase</fullName>
    </recommendedName>
</protein>
<dbReference type="EMBL" id="DF968182">
    <property type="protein sequence ID" value="GAP43555.1"/>
    <property type="molecule type" value="Genomic_DNA"/>
</dbReference>
<dbReference type="SUPFAM" id="SSF109998">
    <property type="entry name" value="Triger factor/SurA peptide-binding domain-like"/>
    <property type="match status" value="1"/>
</dbReference>
<evidence type="ECO:0000313" key="1">
    <source>
        <dbReference type="EMBL" id="GAP43555.1"/>
    </source>
</evidence>
<keyword evidence="2" id="KW-1185">Reference proteome</keyword>
<reference evidence="1" key="1">
    <citation type="journal article" date="2015" name="Genome Announc.">
        <title>Draft Genome Sequence of Bacteroidales Strain TBC1, a Novel Isolate from a Methanogenic Wastewater Treatment System.</title>
        <authorList>
            <person name="Tourlousse D.M."/>
            <person name="Matsuura N."/>
            <person name="Sun L."/>
            <person name="Toyonaga M."/>
            <person name="Kuroda K."/>
            <person name="Ohashi A."/>
            <person name="Cruz R."/>
            <person name="Yamaguchi T."/>
            <person name="Sekiguchi Y."/>
        </authorList>
    </citation>
    <scope>NUCLEOTIDE SEQUENCE [LARGE SCALE GENOMIC DNA]</scope>
    <source>
        <strain evidence="1">TBC1</strain>
    </source>
</reference>
<dbReference type="InterPro" id="IPR027304">
    <property type="entry name" value="Trigger_fact/SurA_dom_sf"/>
</dbReference>
<accession>A0A0S7C3S7</accession>
<organism evidence="1">
    <name type="scientific">Lentimicrobium saccharophilum</name>
    <dbReference type="NCBI Taxonomy" id="1678841"/>
    <lineage>
        <taxon>Bacteria</taxon>
        <taxon>Pseudomonadati</taxon>
        <taxon>Bacteroidota</taxon>
        <taxon>Bacteroidia</taxon>
        <taxon>Bacteroidales</taxon>
        <taxon>Lentimicrobiaceae</taxon>
        <taxon>Lentimicrobium</taxon>
    </lineage>
</organism>
<evidence type="ECO:0008006" key="3">
    <source>
        <dbReference type="Google" id="ProtNLM"/>
    </source>
</evidence>
<dbReference type="Proteomes" id="UP000053091">
    <property type="component" value="Unassembled WGS sequence"/>
</dbReference>
<sequence length="285" mass="33720">MLRLTRFLLIPAVFLSACRFIGNQPEEEVIALAYDKYLYRSELAGVVPDGVSAADSLEITRQYIDNWVRQQVLLHHAQGNLPKDKMDFEKQLENYRNSLIIYEYESELIRQKLDTVVSEEEISAFYTENESNFQLRENIVRVSYVKIPRGYENSPQAKKAKQYLMSSKSGDMEKLIELCDKSTISCRPDDENWIVFNDLMRELPLEIYDQENFLKNRTFHETGDSLFVYLIRFNDYKITESTSPLSLEVDRIRNMILNMRKQKLINRMQEEVFQEALKNKEFEIF</sequence>
<proteinExistence type="predicted"/>
<dbReference type="PROSITE" id="PS51257">
    <property type="entry name" value="PROKAR_LIPOPROTEIN"/>
    <property type="match status" value="1"/>
</dbReference>
<name>A0A0S7C3S7_9BACT</name>
<dbReference type="STRING" id="1678841.TBC1_111711"/>
<evidence type="ECO:0000313" key="2">
    <source>
        <dbReference type="Proteomes" id="UP000053091"/>
    </source>
</evidence>
<dbReference type="OrthoDB" id="9785180at2"/>
<dbReference type="AlphaFoldDB" id="A0A0S7C3S7"/>
<gene>
    <name evidence="1" type="ORF">TBC1_111711</name>
</gene>